<sequence length="173" mass="20037">MVSSTSFHRPSILHPLFFHPARSRPSPSGSQPTCLFEPMASRMIDIKRFCYISASVISRWGVEADRSRVSLNVRENPLCRIDLFHGRIHKVSELDTKWDISTMSFDESSKVSMASRERENILLCIMYRRNKHTLGFYKLIKISTCILAGRHNLKFESMGLLYQDIERESPEAR</sequence>
<proteinExistence type="predicted"/>
<accession>A0A433QNA9</accession>
<comment type="caution">
    <text evidence="1">The sequence shown here is derived from an EMBL/GenBank/DDBJ whole genome shotgun (WGS) entry which is preliminary data.</text>
</comment>
<keyword evidence="2" id="KW-1185">Reference proteome</keyword>
<protein>
    <submittedName>
        <fullName evidence="1">Uncharacterized protein</fullName>
    </submittedName>
</protein>
<evidence type="ECO:0000313" key="2">
    <source>
        <dbReference type="Proteomes" id="UP000274822"/>
    </source>
</evidence>
<evidence type="ECO:0000313" key="1">
    <source>
        <dbReference type="EMBL" id="RUS31272.1"/>
    </source>
</evidence>
<name>A0A433QNA9_9FUNG</name>
<dbReference type="AlphaFoldDB" id="A0A433QNA9"/>
<gene>
    <name evidence="1" type="ORF">BC938DRAFT_478154</name>
</gene>
<dbReference type="Proteomes" id="UP000274822">
    <property type="component" value="Unassembled WGS sequence"/>
</dbReference>
<dbReference type="EMBL" id="RBNJ01003115">
    <property type="protein sequence ID" value="RUS31272.1"/>
    <property type="molecule type" value="Genomic_DNA"/>
</dbReference>
<organism evidence="1 2">
    <name type="scientific">Jimgerdemannia flammicorona</name>
    <dbReference type="NCBI Taxonomy" id="994334"/>
    <lineage>
        <taxon>Eukaryota</taxon>
        <taxon>Fungi</taxon>
        <taxon>Fungi incertae sedis</taxon>
        <taxon>Mucoromycota</taxon>
        <taxon>Mucoromycotina</taxon>
        <taxon>Endogonomycetes</taxon>
        <taxon>Endogonales</taxon>
        <taxon>Endogonaceae</taxon>
        <taxon>Jimgerdemannia</taxon>
    </lineage>
</organism>
<reference evidence="1 2" key="1">
    <citation type="journal article" date="2018" name="New Phytol.">
        <title>Phylogenomics of Endogonaceae and evolution of mycorrhizas within Mucoromycota.</title>
        <authorList>
            <person name="Chang Y."/>
            <person name="Desiro A."/>
            <person name="Na H."/>
            <person name="Sandor L."/>
            <person name="Lipzen A."/>
            <person name="Clum A."/>
            <person name="Barry K."/>
            <person name="Grigoriev I.V."/>
            <person name="Martin F.M."/>
            <person name="Stajich J.E."/>
            <person name="Smith M.E."/>
            <person name="Bonito G."/>
            <person name="Spatafora J.W."/>
        </authorList>
    </citation>
    <scope>NUCLEOTIDE SEQUENCE [LARGE SCALE GENOMIC DNA]</scope>
    <source>
        <strain evidence="1 2">AD002</strain>
    </source>
</reference>